<evidence type="ECO:0000313" key="19">
    <source>
        <dbReference type="Proteomes" id="UP000285301"/>
    </source>
</evidence>
<dbReference type="EMBL" id="NCKU01001663">
    <property type="protein sequence ID" value="RWS11549.1"/>
    <property type="molecule type" value="Genomic_DNA"/>
</dbReference>
<dbReference type="PANTHER" id="PTHR13817">
    <property type="entry name" value="TITIN"/>
    <property type="match status" value="1"/>
</dbReference>
<dbReference type="SMART" id="SM00408">
    <property type="entry name" value="IGc2"/>
    <property type="match status" value="2"/>
</dbReference>
<dbReference type="InterPro" id="IPR050964">
    <property type="entry name" value="Striated_Muscle_Regulatory"/>
</dbReference>
<proteinExistence type="inferred from homology"/>
<dbReference type="Pfam" id="PF07679">
    <property type="entry name" value="I-set"/>
    <property type="match status" value="2"/>
</dbReference>
<dbReference type="Pfam" id="PF00041">
    <property type="entry name" value="fn3"/>
    <property type="match status" value="6"/>
</dbReference>
<feature type="domain" description="Fibronectin type-III" evidence="16">
    <location>
        <begin position="435"/>
        <end position="534"/>
    </location>
</feature>
<dbReference type="InterPro" id="IPR003598">
    <property type="entry name" value="Ig_sub2"/>
</dbReference>
<dbReference type="STRING" id="1965070.A0A3S4R4N1"/>
<dbReference type="PROSITE" id="PS50853">
    <property type="entry name" value="FN3"/>
    <property type="match status" value="6"/>
</dbReference>
<feature type="domain" description="Fibronectin type-III" evidence="16">
    <location>
        <begin position="538"/>
        <end position="632"/>
    </location>
</feature>
<dbReference type="GO" id="GO:0009653">
    <property type="term" value="P:anatomical structure morphogenesis"/>
    <property type="evidence" value="ECO:0007669"/>
    <property type="project" value="UniProtKB-ARBA"/>
</dbReference>
<dbReference type="PANTHER" id="PTHR13817:SF166">
    <property type="entry name" value="NEURONAL IGCAM-RELATED"/>
    <property type="match status" value="1"/>
</dbReference>
<feature type="domain" description="Ig-like" evidence="15">
    <location>
        <begin position="123"/>
        <end position="212"/>
    </location>
</feature>
<feature type="domain" description="Fibronectin type-III" evidence="16">
    <location>
        <begin position="219"/>
        <end position="328"/>
    </location>
</feature>
<reference evidence="18 19" key="1">
    <citation type="journal article" date="2018" name="Gigascience">
        <title>Genomes of trombidid mites reveal novel predicted allergens and laterally-transferred genes associated with secondary metabolism.</title>
        <authorList>
            <person name="Dong X."/>
            <person name="Chaisiri K."/>
            <person name="Xia D."/>
            <person name="Armstrong S.D."/>
            <person name="Fang Y."/>
            <person name="Donnelly M.J."/>
            <person name="Kadowaki T."/>
            <person name="McGarry J.W."/>
            <person name="Darby A.C."/>
            <person name="Makepeace B.L."/>
        </authorList>
    </citation>
    <scope>NUCLEOTIDE SEQUENCE [LARGE SCALE GENOMIC DNA]</scope>
    <source>
        <strain evidence="18">UoL-WK</strain>
    </source>
</reference>
<keyword evidence="5" id="KW-0130">Cell adhesion</keyword>
<dbReference type="InterPro" id="IPR007110">
    <property type="entry name" value="Ig-like_dom"/>
</dbReference>
<evidence type="ECO:0000259" key="15">
    <source>
        <dbReference type="PROSITE" id="PS50835"/>
    </source>
</evidence>
<evidence type="ECO:0000256" key="10">
    <source>
        <dbReference type="ARBA" id="ARBA00023319"/>
    </source>
</evidence>
<keyword evidence="8" id="KW-1015">Disulfide bond</keyword>
<feature type="domain" description="Ig-like" evidence="15">
    <location>
        <begin position="23"/>
        <end position="118"/>
    </location>
</feature>
<dbReference type="InterPro" id="IPR036179">
    <property type="entry name" value="Ig-like_dom_sf"/>
</dbReference>
<evidence type="ECO:0000259" key="16">
    <source>
        <dbReference type="PROSITE" id="PS50853"/>
    </source>
</evidence>
<keyword evidence="4" id="KW-0677">Repeat</keyword>
<dbReference type="GO" id="GO:0030154">
    <property type="term" value="P:cell differentiation"/>
    <property type="evidence" value="ECO:0007669"/>
    <property type="project" value="UniProtKB-ARBA"/>
</dbReference>
<keyword evidence="19" id="KW-1185">Reference proteome</keyword>
<dbReference type="AlphaFoldDB" id="A0A3S4R4N1"/>
<dbReference type="SMART" id="SM00409">
    <property type="entry name" value="IG"/>
    <property type="match status" value="2"/>
</dbReference>
<evidence type="ECO:0000256" key="4">
    <source>
        <dbReference type="ARBA" id="ARBA00022737"/>
    </source>
</evidence>
<dbReference type="OrthoDB" id="8923679at2759"/>
<evidence type="ECO:0000256" key="12">
    <source>
        <dbReference type="SAM" id="MobiDB-lite"/>
    </source>
</evidence>
<evidence type="ECO:0000256" key="14">
    <source>
        <dbReference type="SAM" id="SignalP"/>
    </source>
</evidence>
<dbReference type="FunFam" id="2.60.40.10:FF:000360">
    <property type="entry name" value="Sidekick cell adhesion molecule 2"/>
    <property type="match status" value="1"/>
</dbReference>
<dbReference type="Gene3D" id="2.60.40.10">
    <property type="entry name" value="Immunoglobulins"/>
    <property type="match status" value="8"/>
</dbReference>
<dbReference type="FunFam" id="2.60.40.10:FF:000028">
    <property type="entry name" value="Neuronal cell adhesion molecule"/>
    <property type="match status" value="1"/>
</dbReference>
<evidence type="ECO:0000256" key="1">
    <source>
        <dbReference type="ARBA" id="ARBA00004479"/>
    </source>
</evidence>
<dbReference type="CDD" id="cd00063">
    <property type="entry name" value="FN3"/>
    <property type="match status" value="6"/>
</dbReference>
<keyword evidence="9" id="KW-0325">Glycoprotein</keyword>
<evidence type="ECO:0000313" key="17">
    <source>
        <dbReference type="EMBL" id="RWS11549.1"/>
    </source>
</evidence>
<evidence type="ECO:0000256" key="8">
    <source>
        <dbReference type="ARBA" id="ARBA00023157"/>
    </source>
</evidence>
<dbReference type="PROSITE" id="PS50835">
    <property type="entry name" value="IG_LIKE"/>
    <property type="match status" value="2"/>
</dbReference>
<evidence type="ECO:0000256" key="6">
    <source>
        <dbReference type="ARBA" id="ARBA00022989"/>
    </source>
</evidence>
<feature type="domain" description="Fibronectin type-III" evidence="16">
    <location>
        <begin position="637"/>
        <end position="736"/>
    </location>
</feature>
<dbReference type="FunFam" id="2.60.40.10:FF:000158">
    <property type="entry name" value="Sidekick cell adhesion molecule 2"/>
    <property type="match status" value="1"/>
</dbReference>
<dbReference type="GO" id="GO:0016020">
    <property type="term" value="C:membrane"/>
    <property type="evidence" value="ECO:0007669"/>
    <property type="project" value="UniProtKB-SubCell"/>
</dbReference>
<protein>
    <submittedName>
        <fullName evidence="18">Sidekick-like protein</fullName>
    </submittedName>
</protein>
<dbReference type="SUPFAM" id="SSF48726">
    <property type="entry name" value="Immunoglobulin"/>
    <property type="match status" value="2"/>
</dbReference>
<dbReference type="InterPro" id="IPR013098">
    <property type="entry name" value="Ig_I-set"/>
</dbReference>
<dbReference type="SMART" id="SM00060">
    <property type="entry name" value="FN3"/>
    <property type="match status" value="6"/>
</dbReference>
<evidence type="ECO:0000256" key="13">
    <source>
        <dbReference type="SAM" id="Phobius"/>
    </source>
</evidence>
<keyword evidence="2 13" id="KW-0812">Transmembrane</keyword>
<dbReference type="GO" id="GO:0007155">
    <property type="term" value="P:cell adhesion"/>
    <property type="evidence" value="ECO:0007669"/>
    <property type="project" value="UniProtKB-KW"/>
</dbReference>
<keyword evidence="7 13" id="KW-0472">Membrane</keyword>
<dbReference type="FunFam" id="2.60.40.10:FF:000209">
    <property type="entry name" value="Sidekick cell adhesion molecule 2"/>
    <property type="match status" value="1"/>
</dbReference>
<evidence type="ECO:0000256" key="9">
    <source>
        <dbReference type="ARBA" id="ARBA00023180"/>
    </source>
</evidence>
<gene>
    <name evidence="17" type="ORF">B4U79_00577</name>
    <name evidence="18" type="ORF">B4U79_07226</name>
</gene>
<dbReference type="InterPro" id="IPR003599">
    <property type="entry name" value="Ig_sub"/>
</dbReference>
<keyword evidence="6 13" id="KW-1133">Transmembrane helix</keyword>
<evidence type="ECO:0000256" key="2">
    <source>
        <dbReference type="ARBA" id="ARBA00022692"/>
    </source>
</evidence>
<name>A0A3S4R4N1_9ACAR</name>
<comment type="similarity">
    <text evidence="11">Belongs to the sidekick family.</text>
</comment>
<evidence type="ECO:0000256" key="11">
    <source>
        <dbReference type="ARBA" id="ARBA00061621"/>
    </source>
</evidence>
<dbReference type="EMBL" id="NCKU01001662">
    <property type="protein sequence ID" value="RWS11551.1"/>
    <property type="molecule type" value="Genomic_DNA"/>
</dbReference>
<feature type="region of interest" description="Disordered" evidence="12">
    <location>
        <begin position="959"/>
        <end position="1015"/>
    </location>
</feature>
<evidence type="ECO:0000256" key="5">
    <source>
        <dbReference type="ARBA" id="ARBA00022889"/>
    </source>
</evidence>
<dbReference type="InterPro" id="IPR003961">
    <property type="entry name" value="FN3_dom"/>
</dbReference>
<sequence>MVLTVALVLIALSVPEIWTISAPVIITPHSENITAVDGTDNFIPCRAIGDPKPDIRWFKRRHMNDTDEPIADSSESRRYLIKDEGLLIAPVDGTKDEGIYTCVRSNHLGSANATAFLDIIVRTQILHPPQDTKVILSSTANLRCAVRYDHSIPISIQWFFNEKPINTEASSRVHVLPDGTLSIEQARNTDVGVYTCRVSSSAGNDSKSARLFVLELPHPSTSVKAELNFDAGFVNVSWTPPFDGNSPIIKYIVQKRIVENEDESLTDLSQDNDHGWSVAVANISAPQTFVLINNLRPATTYQFRVKAVNLVGEGQPSLPSVPPITLPAQPPSAPPSNVVGAARSSTAITIQWQAPTSAHNGHLLGYIVRYKLAGYSETPWFGKNITNPAQLSFILDDLIVWQNYEIQVGAYNEMGIGSYSPSIYVRTKEGKPASAPTKVSAEAINSTAIRINWHSPDPQLINGINQGYKVRAFSNGVMAKELVVSPHPLPDKMETAYLTDLEPFTEYSISITCFTSAGDGPSNDPPIRVTTKQDLPGEVTDFRFWNILDSSVEIGWGRPIKINGLLLGYTLQYYVNASSVDQWKLLNFSESVRETKIIDLKPQTAYTFEIYAWTEIGKGPVKSSTIKTSIPPVLPQPPTRLAISNIGAFSVVIQFTPGFNGNATINKWIVEALVPQSKNANWTAIYETENQTQTDAIFVKNLKPYTDYRLRLIPFNVVGRSILPSEPSRPFQTLQAAPSQPPLNVTLRSLTPESIKVKWTPLPRESWYGNPRGYNITWHESHDTAFNRSLKWHFHTDLNFPSYTITGLEKITNYSIQIFAVNDVGSSSGSRIVSEKTAETASVDVDEEPTIVENESLSKVLIKRAKLPFYFQSWFVTGLACLMIILIILFTAGLCVYNTTYKYKQELKKSRSQNGLSEEEFGFEDGMENPYASGLELRNNAVSSNYRRNNGALNTGLAMAATKSPPRPAPGSLTYSDDEEDTKDINLYGSNSDSVTEKPSELSSSGPDSESDREDDMAAVNHFVNHYANVNDTLRKGQPSWKKHAHPYVVKPPEANGISSRSTPSATGPPPPSYNMAVAVTAADESELDCLSVNLNGGRIIVNNAVGSRAGVIPGFSSFV</sequence>
<evidence type="ECO:0000313" key="18">
    <source>
        <dbReference type="EMBL" id="RWS11551.1"/>
    </source>
</evidence>
<evidence type="ECO:0000256" key="7">
    <source>
        <dbReference type="ARBA" id="ARBA00023136"/>
    </source>
</evidence>
<keyword evidence="10" id="KW-0393">Immunoglobulin domain</keyword>
<feature type="domain" description="Fibronectin type-III" evidence="16">
    <location>
        <begin position="741"/>
        <end position="840"/>
    </location>
</feature>
<feature type="domain" description="Fibronectin type-III" evidence="16">
    <location>
        <begin position="334"/>
        <end position="430"/>
    </location>
</feature>
<reference evidence="18" key="2">
    <citation type="submission" date="2018-11" db="EMBL/GenBank/DDBJ databases">
        <title>Trombidioid mite genomics.</title>
        <authorList>
            <person name="Dong X."/>
        </authorList>
    </citation>
    <scope>NUCLEOTIDE SEQUENCE</scope>
    <source>
        <strain evidence="18">UoL-WK</strain>
    </source>
</reference>
<dbReference type="SUPFAM" id="SSF49265">
    <property type="entry name" value="Fibronectin type III"/>
    <property type="match status" value="3"/>
</dbReference>
<keyword evidence="3 14" id="KW-0732">Signal</keyword>
<feature type="region of interest" description="Disordered" evidence="12">
    <location>
        <begin position="1050"/>
        <end position="1072"/>
    </location>
</feature>
<feature type="chain" id="PRO_5036095038" evidence="14">
    <location>
        <begin position="20"/>
        <end position="1120"/>
    </location>
</feature>
<evidence type="ECO:0000256" key="3">
    <source>
        <dbReference type="ARBA" id="ARBA00022729"/>
    </source>
</evidence>
<comment type="subcellular location">
    <subcellularLocation>
        <location evidence="1">Membrane</location>
        <topology evidence="1">Single-pass type I membrane protein</topology>
    </subcellularLocation>
</comment>
<accession>A0A3S4R4N1</accession>
<dbReference type="PRINTS" id="PR00014">
    <property type="entry name" value="FNTYPEIII"/>
</dbReference>
<organism evidence="18 19">
    <name type="scientific">Dinothrombium tinctorium</name>
    <dbReference type="NCBI Taxonomy" id="1965070"/>
    <lineage>
        <taxon>Eukaryota</taxon>
        <taxon>Metazoa</taxon>
        <taxon>Ecdysozoa</taxon>
        <taxon>Arthropoda</taxon>
        <taxon>Chelicerata</taxon>
        <taxon>Arachnida</taxon>
        <taxon>Acari</taxon>
        <taxon>Acariformes</taxon>
        <taxon>Trombidiformes</taxon>
        <taxon>Prostigmata</taxon>
        <taxon>Anystina</taxon>
        <taxon>Parasitengona</taxon>
        <taxon>Trombidioidea</taxon>
        <taxon>Trombidiidae</taxon>
        <taxon>Dinothrombium</taxon>
    </lineage>
</organism>
<dbReference type="Proteomes" id="UP000285301">
    <property type="component" value="Unassembled WGS sequence"/>
</dbReference>
<comment type="caution">
    <text evidence="18">The sequence shown here is derived from an EMBL/GenBank/DDBJ whole genome shotgun (WGS) entry which is preliminary data.</text>
</comment>
<feature type="transmembrane region" description="Helical" evidence="13">
    <location>
        <begin position="874"/>
        <end position="897"/>
    </location>
</feature>
<dbReference type="InterPro" id="IPR036116">
    <property type="entry name" value="FN3_sf"/>
</dbReference>
<feature type="signal peptide" evidence="14">
    <location>
        <begin position="1"/>
        <end position="19"/>
    </location>
</feature>
<dbReference type="InterPro" id="IPR013783">
    <property type="entry name" value="Ig-like_fold"/>
</dbReference>